<dbReference type="InterPro" id="IPR036957">
    <property type="entry name" value="Znf_PARP_sf"/>
</dbReference>
<dbReference type="SUPFAM" id="SSF57716">
    <property type="entry name" value="Glucocorticoid receptor-like (DNA-binding domain)"/>
    <property type="match status" value="1"/>
</dbReference>
<feature type="domain" description="PARP-type" evidence="7">
    <location>
        <begin position="16"/>
        <end position="103"/>
    </location>
</feature>
<dbReference type="Proteomes" id="UP001473302">
    <property type="component" value="Unassembled WGS sequence"/>
</dbReference>
<evidence type="ECO:0000259" key="7">
    <source>
        <dbReference type="PROSITE" id="PS50064"/>
    </source>
</evidence>
<protein>
    <recommendedName>
        <fullName evidence="7">PARP-type domain-containing protein</fullName>
    </recommendedName>
</protein>
<feature type="compositionally biased region" description="Basic and acidic residues" evidence="6">
    <location>
        <begin position="112"/>
        <end position="140"/>
    </location>
</feature>
<comment type="subcellular location">
    <subcellularLocation>
        <location evidence="1">Nucleus</location>
    </subcellularLocation>
</comment>
<evidence type="ECO:0000256" key="1">
    <source>
        <dbReference type="ARBA" id="ARBA00004123"/>
    </source>
</evidence>
<evidence type="ECO:0000256" key="4">
    <source>
        <dbReference type="ARBA" id="ARBA00022833"/>
    </source>
</evidence>
<evidence type="ECO:0000313" key="8">
    <source>
        <dbReference type="EMBL" id="GAA5811207.1"/>
    </source>
</evidence>
<keyword evidence="4" id="KW-0862">Zinc</keyword>
<dbReference type="EMBL" id="BAABUK010000009">
    <property type="protein sequence ID" value="GAA5811207.1"/>
    <property type="molecule type" value="Genomic_DNA"/>
</dbReference>
<keyword evidence="5" id="KW-0539">Nucleus</keyword>
<keyword evidence="3" id="KW-0863">Zinc-finger</keyword>
<keyword evidence="2" id="KW-0479">Metal-binding</keyword>
<reference evidence="8 9" key="1">
    <citation type="submission" date="2024-04" db="EMBL/GenBank/DDBJ databases">
        <title>genome sequences of Mucor flavus KT1a and Helicostylum pulchrum KT1b strains isolated from the surface of a dry-aged beef.</title>
        <authorList>
            <person name="Toyotome T."/>
            <person name="Hosono M."/>
            <person name="Torimaru M."/>
            <person name="Fukuda K."/>
            <person name="Mikami N."/>
        </authorList>
    </citation>
    <scope>NUCLEOTIDE SEQUENCE [LARGE SCALE GENOMIC DNA]</scope>
    <source>
        <strain evidence="8 9">KT1a</strain>
    </source>
</reference>
<gene>
    <name evidence="8" type="ORF">MFLAVUS_004638</name>
</gene>
<accession>A0ABP9YWH8</accession>
<evidence type="ECO:0000256" key="5">
    <source>
        <dbReference type="ARBA" id="ARBA00023242"/>
    </source>
</evidence>
<name>A0ABP9YWH8_9FUNG</name>
<organism evidence="8 9">
    <name type="scientific">Mucor flavus</name>
    <dbReference type="NCBI Taxonomy" id="439312"/>
    <lineage>
        <taxon>Eukaryota</taxon>
        <taxon>Fungi</taxon>
        <taxon>Fungi incertae sedis</taxon>
        <taxon>Mucoromycota</taxon>
        <taxon>Mucoromycotina</taxon>
        <taxon>Mucoromycetes</taxon>
        <taxon>Mucorales</taxon>
        <taxon>Mucorineae</taxon>
        <taxon>Mucoraceae</taxon>
        <taxon>Mucor</taxon>
    </lineage>
</organism>
<feature type="compositionally biased region" description="Basic and acidic residues" evidence="6">
    <location>
        <begin position="166"/>
        <end position="195"/>
    </location>
</feature>
<dbReference type="PROSITE" id="PS50064">
    <property type="entry name" value="ZF_PARP_2"/>
    <property type="match status" value="1"/>
</dbReference>
<evidence type="ECO:0000313" key="9">
    <source>
        <dbReference type="Proteomes" id="UP001473302"/>
    </source>
</evidence>
<evidence type="ECO:0000256" key="2">
    <source>
        <dbReference type="ARBA" id="ARBA00022723"/>
    </source>
</evidence>
<evidence type="ECO:0000256" key="6">
    <source>
        <dbReference type="SAM" id="MobiDB-lite"/>
    </source>
</evidence>
<proteinExistence type="predicted"/>
<comment type="caution">
    <text evidence="8">The sequence shown here is derived from an EMBL/GenBank/DDBJ whole genome shotgun (WGS) entry which is preliminary data.</text>
</comment>
<sequence>MADQGNTKLDGSITSYCIEHAATQKSKCAACERVIPHKSLRVAEVYRRTKKVKKDKARHTWFHFKCWKVPDYLTRVPIEQFRGYLALNDKDKSRVQRVIKSGAGSSWGQLMEKQKPVKTEEELEADKEVQAKKDQKKKEDDESMDMDMTEVLTGTQTKSSKKKAKKEIEDKKAEKAGKAEKVTTEALKPKTDKKAKVTKKAVKEVVAKVKEIKLPKEDLLELENFAKEFSAFK</sequence>
<feature type="region of interest" description="Disordered" evidence="6">
    <location>
        <begin position="107"/>
        <end position="195"/>
    </location>
</feature>
<dbReference type="Gene3D" id="3.30.1740.10">
    <property type="entry name" value="Zinc finger, PARP-type"/>
    <property type="match status" value="1"/>
</dbReference>
<evidence type="ECO:0000256" key="3">
    <source>
        <dbReference type="ARBA" id="ARBA00022771"/>
    </source>
</evidence>
<dbReference type="Pfam" id="PF00645">
    <property type="entry name" value="zf-PARP"/>
    <property type="match status" value="1"/>
</dbReference>
<keyword evidence="9" id="KW-1185">Reference proteome</keyword>
<dbReference type="InterPro" id="IPR001510">
    <property type="entry name" value="Znf_PARP"/>
</dbReference>
<dbReference type="SMART" id="SM01336">
    <property type="entry name" value="zf-PARP"/>
    <property type="match status" value="1"/>
</dbReference>